<feature type="domain" description="HTH merR-type" evidence="2">
    <location>
        <begin position="1"/>
        <end position="69"/>
    </location>
</feature>
<dbReference type="PROSITE" id="PS50937">
    <property type="entry name" value="HTH_MERR_2"/>
    <property type="match status" value="1"/>
</dbReference>
<dbReference type="CDD" id="cd01106">
    <property type="entry name" value="HTH_TipAL-Mta"/>
    <property type="match status" value="1"/>
</dbReference>
<dbReference type="InterPro" id="IPR000551">
    <property type="entry name" value="MerR-type_HTH_dom"/>
</dbReference>
<dbReference type="SMART" id="SM00422">
    <property type="entry name" value="HTH_MERR"/>
    <property type="match status" value="1"/>
</dbReference>
<dbReference type="InterPro" id="IPR029063">
    <property type="entry name" value="SAM-dependent_MTases_sf"/>
</dbReference>
<dbReference type="InterPro" id="IPR009061">
    <property type="entry name" value="DNA-bd_dom_put_sf"/>
</dbReference>
<protein>
    <submittedName>
        <fullName evidence="3">MerR family transcriptional regulator</fullName>
    </submittedName>
</protein>
<name>A0A3M8CIW3_9BACL</name>
<reference evidence="3 4" key="1">
    <citation type="submission" date="2018-10" db="EMBL/GenBank/DDBJ databases">
        <title>Phylogenomics of Brevibacillus.</title>
        <authorList>
            <person name="Dunlap C."/>
        </authorList>
    </citation>
    <scope>NUCLEOTIDE SEQUENCE [LARGE SCALE GENOMIC DNA]</scope>
    <source>
        <strain evidence="3 4">JCM 12215</strain>
    </source>
</reference>
<keyword evidence="4" id="KW-1185">Reference proteome</keyword>
<evidence type="ECO:0000313" key="4">
    <source>
        <dbReference type="Proteomes" id="UP000282028"/>
    </source>
</evidence>
<proteinExistence type="predicted"/>
<evidence type="ECO:0000313" key="3">
    <source>
        <dbReference type="EMBL" id="RNB75523.1"/>
    </source>
</evidence>
<evidence type="ECO:0000256" key="1">
    <source>
        <dbReference type="ARBA" id="ARBA00023125"/>
    </source>
</evidence>
<dbReference type="GO" id="GO:0003677">
    <property type="term" value="F:DNA binding"/>
    <property type="evidence" value="ECO:0007669"/>
    <property type="project" value="UniProtKB-KW"/>
</dbReference>
<dbReference type="GO" id="GO:0003700">
    <property type="term" value="F:DNA-binding transcription factor activity"/>
    <property type="evidence" value="ECO:0007669"/>
    <property type="project" value="InterPro"/>
</dbReference>
<dbReference type="AlphaFoldDB" id="A0A3M8CIW3"/>
<dbReference type="SUPFAM" id="SSF46955">
    <property type="entry name" value="Putative DNA-binding domain"/>
    <property type="match status" value="1"/>
</dbReference>
<keyword evidence="1" id="KW-0238">DNA-binding</keyword>
<dbReference type="PANTHER" id="PTHR30204">
    <property type="entry name" value="REDOX-CYCLING DRUG-SENSING TRANSCRIPTIONAL ACTIVATOR SOXR"/>
    <property type="match status" value="1"/>
</dbReference>
<dbReference type="InterPro" id="IPR047057">
    <property type="entry name" value="MerR_fam"/>
</dbReference>
<gene>
    <name evidence="3" type="ORF">EDM52_08060</name>
</gene>
<organism evidence="3 4">
    <name type="scientific">Brevibacillus invocatus</name>
    <dbReference type="NCBI Taxonomy" id="173959"/>
    <lineage>
        <taxon>Bacteria</taxon>
        <taxon>Bacillati</taxon>
        <taxon>Bacillota</taxon>
        <taxon>Bacilli</taxon>
        <taxon>Bacillales</taxon>
        <taxon>Paenibacillaceae</taxon>
        <taxon>Brevibacillus</taxon>
    </lineage>
</organism>
<comment type="caution">
    <text evidence="3">The sequence shown here is derived from an EMBL/GenBank/DDBJ whole genome shotgun (WGS) entry which is preliminary data.</text>
</comment>
<dbReference type="Gene3D" id="3.40.50.150">
    <property type="entry name" value="Vaccinia Virus protein VP39"/>
    <property type="match status" value="1"/>
</dbReference>
<dbReference type="OrthoDB" id="465705at2"/>
<dbReference type="RefSeq" id="WP_122908483.1">
    <property type="nucleotide sequence ID" value="NZ_CBCSBE010000001.1"/>
</dbReference>
<dbReference type="CDD" id="cd02440">
    <property type="entry name" value="AdoMet_MTases"/>
    <property type="match status" value="1"/>
</dbReference>
<accession>A0A3M8CIW3</accession>
<dbReference type="EMBL" id="RHHR01000010">
    <property type="protein sequence ID" value="RNB75523.1"/>
    <property type="molecule type" value="Genomic_DNA"/>
</dbReference>
<sequence>MLIKDMAARLQITPRAIRYYEEKGLIKPNKADESGYRHFTEEDVWRLQTIITLREVGMQIEEIHDLMNKVGDEQGSLLHHLELQRSFLYSRWVEMSKLIQTTEKMIERVKNDGVMDAAALYELAEGNKRLRQTRDNWEDRWNFNEMADQYDEMVTRDQEGFNPHESYDEVLNAVVEGVNPQPGELGLEAGIGTGNLASRFVSKGVEMSGFDQSLQMLKRCRQKHPTIATKLGTFFAFPFMENGFDFVVSSYALHHLTDDQKCLALAECRRVLKPGGRIVIADLMFMDESHRETHLQALRAAKDEESIHCIEDEWYADRSRLLTELMAMGFETEAKELTRYVHLIVARLK</sequence>
<dbReference type="Pfam" id="PF13411">
    <property type="entry name" value="MerR_1"/>
    <property type="match status" value="1"/>
</dbReference>
<dbReference type="Pfam" id="PF13649">
    <property type="entry name" value="Methyltransf_25"/>
    <property type="match status" value="1"/>
</dbReference>
<dbReference type="PANTHER" id="PTHR30204:SF97">
    <property type="entry name" value="MERR FAMILY REGULATORY PROTEIN"/>
    <property type="match status" value="1"/>
</dbReference>
<dbReference type="Proteomes" id="UP000282028">
    <property type="component" value="Unassembled WGS sequence"/>
</dbReference>
<dbReference type="InterPro" id="IPR041698">
    <property type="entry name" value="Methyltransf_25"/>
</dbReference>
<dbReference type="SUPFAM" id="SSF53335">
    <property type="entry name" value="S-adenosyl-L-methionine-dependent methyltransferases"/>
    <property type="match status" value="1"/>
</dbReference>
<dbReference type="Gene3D" id="1.10.1660.10">
    <property type="match status" value="1"/>
</dbReference>
<evidence type="ECO:0000259" key="2">
    <source>
        <dbReference type="PROSITE" id="PS50937"/>
    </source>
</evidence>